<dbReference type="VEuPathDB" id="TriTrypDB:TCSYLVIO_001675"/>
<dbReference type="PROSITE" id="PS51257">
    <property type="entry name" value="PROKAR_LIPOPROTEIN"/>
    <property type="match status" value="1"/>
</dbReference>
<dbReference type="GO" id="GO:0004485">
    <property type="term" value="F:methylcrotonoyl-CoA carboxylase activity"/>
    <property type="evidence" value="ECO:0007669"/>
    <property type="project" value="UniProtKB-EC"/>
</dbReference>
<dbReference type="FunFam" id="3.90.226.10:FF:000004">
    <property type="entry name" value="Methylcrotonoyl-CoA carboxylase beta chain"/>
    <property type="match status" value="1"/>
</dbReference>
<evidence type="ECO:0000256" key="2">
    <source>
        <dbReference type="ARBA" id="ARBA00025711"/>
    </source>
</evidence>
<dbReference type="VEuPathDB" id="TriTrypDB:TcG_09905"/>
<dbReference type="Gene3D" id="3.90.226.10">
    <property type="entry name" value="2-enoyl-CoA Hydratase, Chain A, domain 1"/>
    <property type="match status" value="2"/>
</dbReference>
<organism evidence="9 10">
    <name type="scientific">Trypanosoma cruzi</name>
    <dbReference type="NCBI Taxonomy" id="5693"/>
    <lineage>
        <taxon>Eukaryota</taxon>
        <taxon>Discoba</taxon>
        <taxon>Euglenozoa</taxon>
        <taxon>Kinetoplastea</taxon>
        <taxon>Metakinetoplastina</taxon>
        <taxon>Trypanosomatida</taxon>
        <taxon>Trypanosomatidae</taxon>
        <taxon>Trypanosoma</taxon>
        <taxon>Schizotrypanum</taxon>
    </lineage>
</organism>
<dbReference type="VEuPathDB" id="TriTrypDB:TcCL_ESM01317"/>
<dbReference type="InterPro" id="IPR029045">
    <property type="entry name" value="ClpP/crotonase-like_dom_sf"/>
</dbReference>
<dbReference type="VEuPathDB" id="TriTrypDB:Tc_MARK_520"/>
<dbReference type="InterPro" id="IPR011763">
    <property type="entry name" value="COA_CT_C"/>
</dbReference>
<evidence type="ECO:0000256" key="4">
    <source>
        <dbReference type="ARBA" id="ARBA00031237"/>
    </source>
</evidence>
<dbReference type="SUPFAM" id="SSF52096">
    <property type="entry name" value="ClpP/crotonase"/>
    <property type="match status" value="2"/>
</dbReference>
<evidence type="ECO:0000256" key="3">
    <source>
        <dbReference type="ARBA" id="ARBA00026116"/>
    </source>
</evidence>
<evidence type="ECO:0000259" key="7">
    <source>
        <dbReference type="PROSITE" id="PS50980"/>
    </source>
</evidence>
<dbReference type="EC" id="6.4.1.4" evidence="3"/>
<dbReference type="VEuPathDB" id="TriTrypDB:TcYC6_0043860"/>
<dbReference type="VEuPathDB" id="TriTrypDB:BCY84_12987"/>
<proteinExistence type="inferred from homology"/>
<name>A0A2V2UX94_TRYCR</name>
<evidence type="ECO:0000256" key="6">
    <source>
        <dbReference type="ARBA" id="ARBA00052347"/>
    </source>
</evidence>
<accession>A0A2V2UX94</accession>
<evidence type="ECO:0000313" key="10">
    <source>
        <dbReference type="Proteomes" id="UP000246121"/>
    </source>
</evidence>
<feature type="domain" description="CoA carboxyltransferase N-terminal" evidence="7">
    <location>
        <begin position="103"/>
        <end position="363"/>
    </location>
</feature>
<comment type="catalytic activity">
    <reaction evidence="6">
        <text>3-methylbut-2-enoyl-CoA + hydrogencarbonate + ATP = 3-methyl-(2E)-glutaconyl-CoA + ADP + phosphate + H(+)</text>
        <dbReference type="Rhea" id="RHEA:13589"/>
        <dbReference type="ChEBI" id="CHEBI:15378"/>
        <dbReference type="ChEBI" id="CHEBI:17544"/>
        <dbReference type="ChEBI" id="CHEBI:30616"/>
        <dbReference type="ChEBI" id="CHEBI:43474"/>
        <dbReference type="ChEBI" id="CHEBI:57344"/>
        <dbReference type="ChEBI" id="CHEBI:57346"/>
        <dbReference type="ChEBI" id="CHEBI:456216"/>
        <dbReference type="EC" id="6.4.1.4"/>
    </reaction>
</comment>
<evidence type="ECO:0000259" key="8">
    <source>
        <dbReference type="PROSITE" id="PS50989"/>
    </source>
</evidence>
<dbReference type="GO" id="GO:0005739">
    <property type="term" value="C:mitochondrion"/>
    <property type="evidence" value="ECO:0007669"/>
    <property type="project" value="TreeGrafter"/>
</dbReference>
<evidence type="ECO:0000256" key="1">
    <source>
        <dbReference type="ARBA" id="ARBA00006102"/>
    </source>
</evidence>
<evidence type="ECO:0000313" key="9">
    <source>
        <dbReference type="EMBL" id="PWU88591.1"/>
    </source>
</evidence>
<dbReference type="PROSITE" id="PS50989">
    <property type="entry name" value="COA_CT_CTER"/>
    <property type="match status" value="1"/>
</dbReference>
<dbReference type="VEuPathDB" id="TriTrypDB:C3747_43g101"/>
<dbReference type="EMBL" id="PRFA01000070">
    <property type="protein sequence ID" value="PWU88591.1"/>
    <property type="molecule type" value="Genomic_DNA"/>
</dbReference>
<dbReference type="VEuPathDB" id="TriTrypDB:TCDM_00642"/>
<dbReference type="VEuPathDB" id="TriTrypDB:C4B63_70g123"/>
<dbReference type="InterPro" id="IPR034733">
    <property type="entry name" value="AcCoA_carboxyl_beta"/>
</dbReference>
<reference evidence="9 10" key="1">
    <citation type="journal article" date="2018" name="Microb. Genom.">
        <title>Expanding an expanded genome: long-read sequencing of Trypanosoma cruzi.</title>
        <authorList>
            <person name="Berna L."/>
            <person name="Rodriguez M."/>
            <person name="Chiribao M.L."/>
            <person name="Parodi-Talice A."/>
            <person name="Pita S."/>
            <person name="Rijo G."/>
            <person name="Alvarez-Valin F."/>
            <person name="Robello C."/>
        </authorList>
    </citation>
    <scope>NUCLEOTIDE SEQUENCE [LARGE SCALE GENOMIC DNA]</scope>
    <source>
        <strain evidence="9 10">Dm28c</strain>
    </source>
</reference>
<dbReference type="UniPathway" id="UPA00363">
    <property type="reaction ID" value="UER00861"/>
</dbReference>
<dbReference type="GO" id="GO:0006552">
    <property type="term" value="P:L-leucine catabolic process"/>
    <property type="evidence" value="ECO:0007669"/>
    <property type="project" value="UniProtKB-UniPathway"/>
</dbReference>
<dbReference type="PANTHER" id="PTHR22855">
    <property type="entry name" value="ACETYL, PROPIONYL, PYRUVATE, AND GLUTACONYL CARBOXYLASE-RELATED"/>
    <property type="match status" value="1"/>
</dbReference>
<dbReference type="FunFam" id="3.90.226.10:FF:000007">
    <property type="entry name" value="Methylcrotonoyl-CoA carboxylase subunit beta"/>
    <property type="match status" value="1"/>
</dbReference>
<comment type="similarity">
    <text evidence="1">Belongs to the AccD/PCCB family.</text>
</comment>
<dbReference type="GO" id="GO:1905202">
    <property type="term" value="C:methylcrotonoyl-CoA carboxylase complex"/>
    <property type="evidence" value="ECO:0007669"/>
    <property type="project" value="TreeGrafter"/>
</dbReference>
<dbReference type="Pfam" id="PF01039">
    <property type="entry name" value="Carboxyl_trans"/>
    <property type="match status" value="1"/>
</dbReference>
<dbReference type="VEuPathDB" id="TriTrypDB:TcBrA4_0089920"/>
<dbReference type="InterPro" id="IPR045190">
    <property type="entry name" value="MCCB/AccD1-like"/>
</dbReference>
<dbReference type="VEuPathDB" id="TriTrypDB:TcCLB.506773.40"/>
<dbReference type="PROSITE" id="PS50980">
    <property type="entry name" value="COA_CT_NTER"/>
    <property type="match status" value="1"/>
</dbReference>
<protein>
    <recommendedName>
        <fullName evidence="3">methylcrotonoyl-CoA carboxylase</fullName>
        <ecNumber evidence="3">6.4.1.4</ecNumber>
    </recommendedName>
    <alternativeName>
        <fullName evidence="5">3-methylcrotonyl-CoA carboxylase 2</fullName>
    </alternativeName>
    <alternativeName>
        <fullName evidence="4">3-methylcrotonyl-CoA:carbon dioxide ligase subunit beta</fullName>
    </alternativeName>
</protein>
<dbReference type="InterPro" id="IPR011762">
    <property type="entry name" value="COA_CT_N"/>
</dbReference>
<gene>
    <name evidence="9" type="ORF">C4B63_70g123</name>
</gene>
<dbReference type="VEuPathDB" id="TriTrypDB:ECC02_002905"/>
<dbReference type="VEuPathDB" id="TriTrypDB:TcCLB.508799.170"/>
<evidence type="ECO:0000256" key="5">
    <source>
        <dbReference type="ARBA" id="ARBA00031404"/>
    </source>
</evidence>
<sequence length="616" mass="67241">MLRCFTASGFHLPRCTLATMGFASCTGSHRWCNVPAGPTPHKSAEADVLQPNIKKEERLRDFSELYAAHPSQYESAPAAIRPNVLRYPCDPTSAEFQENLRRMEGLTAELRRRVQVVIEGASENDRKARERHVSRGKLLPRERIEKLIDPMTPFLELSQLAGLDLYPGESCHSGGIIAGIGVVHGIRVMILANDATVKGGTYYPITVKKHLRAQKIAWENHLPCIYLVDSGGANLARQDEVFPDEQHFGRIFFNQANMSAVGIPQIAVVMGSCTAGGAYVPAMSDESVIVKGNGTIFLGGPPLVFAATGEKVTPEELGGAAVHCRTSGVTDYFATDDLHALYLTRRIVRNLSREEGSKDAESKTFTPPLYDPKEIGGFIPDMAAEVVKSFDIRAVIARLVDGSEFDEFKAQYGNTLVCGFARFEGMLVGIVANNGILYSESALKGAHFIELCSQRHIPLLFLQNITGFMVGKAYERGGIAKDGAKLVTAVATTKVPKITVIIGGSYGAGNYGMCGRAFGPRFLFMWPNARISVMGGNQAATVLALTNSKLKSDAIESLKSEVKAKYEKEGSCYYSTSRLWDDGVIAPEDTRAVVVQTLRTVRLAPRQETEFGLFRM</sequence>
<comment type="caution">
    <text evidence="9">The sequence shown here is derived from an EMBL/GenBank/DDBJ whole genome shotgun (WGS) entry which is preliminary data.</text>
</comment>
<comment type="pathway">
    <text evidence="2">Amino-acid degradation; L-leucine degradation; (S)-3-hydroxy-3-methylglutaryl-CoA from 3-isovaleryl-CoA: step 2/3.</text>
</comment>
<dbReference type="AlphaFoldDB" id="A0A2V2UX94"/>
<dbReference type="PANTHER" id="PTHR22855:SF13">
    <property type="entry name" value="METHYLCROTONOYL-COA CARBOXYLASE BETA CHAIN, MITOCHONDRIAL"/>
    <property type="match status" value="1"/>
</dbReference>
<feature type="domain" description="CoA carboxyltransferase C-terminal" evidence="8">
    <location>
        <begin position="379"/>
        <end position="608"/>
    </location>
</feature>
<dbReference type="Proteomes" id="UP000246121">
    <property type="component" value="Unassembled WGS sequence"/>
</dbReference>